<dbReference type="Proteomes" id="UP000814128">
    <property type="component" value="Unassembled WGS sequence"/>
</dbReference>
<comment type="caution">
    <text evidence="1">The sequence shown here is derived from an EMBL/GenBank/DDBJ whole genome shotgun (WGS) entry which is preliminary data.</text>
</comment>
<name>A0ACB8QKN4_9AGAM</name>
<organism evidence="1 2">
    <name type="scientific">Vararia minispora EC-137</name>
    <dbReference type="NCBI Taxonomy" id="1314806"/>
    <lineage>
        <taxon>Eukaryota</taxon>
        <taxon>Fungi</taxon>
        <taxon>Dikarya</taxon>
        <taxon>Basidiomycota</taxon>
        <taxon>Agaricomycotina</taxon>
        <taxon>Agaricomycetes</taxon>
        <taxon>Russulales</taxon>
        <taxon>Lachnocladiaceae</taxon>
        <taxon>Vararia</taxon>
    </lineage>
</organism>
<dbReference type="EMBL" id="MU273552">
    <property type="protein sequence ID" value="KAI0032242.1"/>
    <property type="molecule type" value="Genomic_DNA"/>
</dbReference>
<sequence>MPNSSDTASFTELWFDGPLSTKFFARLYTPSGAPARAVLIYVHGYIDHVSHYTDTHLAWARRGIALFAFDQRGFGKTALGDRRSAHSKFGRTGGGWERMVDVEWAVKEARARVGEVPVFLMGFSMGGGIVLDFASRPESPPNKETVSLLSGVIVTSPLILLVRPPPRALETLLIWISKVFPNMLWYTPVEAEALSHDQELVGTVKKDKLLKPYGSLEGIGDMLTRGSRLLAERLRTWPADLPVLFLHGEGDTITSSRATRELFDKMRAADKQIILYPHMMHDLNGEPDVRDKFLEDCISWVEKHVAS</sequence>
<reference evidence="1" key="1">
    <citation type="submission" date="2021-02" db="EMBL/GenBank/DDBJ databases">
        <authorList>
            <consortium name="DOE Joint Genome Institute"/>
            <person name="Ahrendt S."/>
            <person name="Looney B.P."/>
            <person name="Miyauchi S."/>
            <person name="Morin E."/>
            <person name="Drula E."/>
            <person name="Courty P.E."/>
            <person name="Chicoki N."/>
            <person name="Fauchery L."/>
            <person name="Kohler A."/>
            <person name="Kuo A."/>
            <person name="Labutti K."/>
            <person name="Pangilinan J."/>
            <person name="Lipzen A."/>
            <person name="Riley R."/>
            <person name="Andreopoulos W."/>
            <person name="He G."/>
            <person name="Johnson J."/>
            <person name="Barry K.W."/>
            <person name="Grigoriev I.V."/>
            <person name="Nagy L."/>
            <person name="Hibbett D."/>
            <person name="Henrissat B."/>
            <person name="Matheny P.B."/>
            <person name="Labbe J."/>
            <person name="Martin F."/>
        </authorList>
    </citation>
    <scope>NUCLEOTIDE SEQUENCE</scope>
    <source>
        <strain evidence="1">EC-137</strain>
    </source>
</reference>
<evidence type="ECO:0000313" key="2">
    <source>
        <dbReference type="Proteomes" id="UP000814128"/>
    </source>
</evidence>
<proteinExistence type="predicted"/>
<evidence type="ECO:0000313" key="1">
    <source>
        <dbReference type="EMBL" id="KAI0032242.1"/>
    </source>
</evidence>
<keyword evidence="2" id="KW-1185">Reference proteome</keyword>
<protein>
    <submittedName>
        <fullName evidence="1">Lysophospholipase</fullName>
    </submittedName>
</protein>
<reference evidence="1" key="2">
    <citation type="journal article" date="2022" name="New Phytol.">
        <title>Evolutionary transition to the ectomycorrhizal habit in the genomes of a hyperdiverse lineage of mushroom-forming fungi.</title>
        <authorList>
            <person name="Looney B."/>
            <person name="Miyauchi S."/>
            <person name="Morin E."/>
            <person name="Drula E."/>
            <person name="Courty P.E."/>
            <person name="Kohler A."/>
            <person name="Kuo A."/>
            <person name="LaButti K."/>
            <person name="Pangilinan J."/>
            <person name="Lipzen A."/>
            <person name="Riley R."/>
            <person name="Andreopoulos W."/>
            <person name="He G."/>
            <person name="Johnson J."/>
            <person name="Nolan M."/>
            <person name="Tritt A."/>
            <person name="Barry K.W."/>
            <person name="Grigoriev I.V."/>
            <person name="Nagy L.G."/>
            <person name="Hibbett D."/>
            <person name="Henrissat B."/>
            <person name="Matheny P.B."/>
            <person name="Labbe J."/>
            <person name="Martin F.M."/>
        </authorList>
    </citation>
    <scope>NUCLEOTIDE SEQUENCE</scope>
    <source>
        <strain evidence="1">EC-137</strain>
    </source>
</reference>
<accession>A0ACB8QKN4</accession>
<gene>
    <name evidence="1" type="ORF">K488DRAFT_50292</name>
</gene>